<comment type="caution">
    <text evidence="1">The sequence shown here is derived from an EMBL/GenBank/DDBJ whole genome shotgun (WGS) entry which is preliminary data.</text>
</comment>
<dbReference type="Gene3D" id="3.30.1330.70">
    <property type="entry name" value="Holliday junction resolvase RusA"/>
    <property type="match status" value="1"/>
</dbReference>
<dbReference type="RefSeq" id="WP_152804562.1">
    <property type="nucleotide sequence ID" value="NZ_WHNX01000015.1"/>
</dbReference>
<proteinExistence type="predicted"/>
<name>A0A6A7KA57_9FIRM</name>
<dbReference type="GO" id="GO:0006310">
    <property type="term" value="P:DNA recombination"/>
    <property type="evidence" value="ECO:0007669"/>
    <property type="project" value="InterPro"/>
</dbReference>
<accession>A0A6A7KA57</accession>
<organism evidence="1 2">
    <name type="scientific">Alkalibaculum sporogenes</name>
    <dbReference type="NCBI Taxonomy" id="2655001"/>
    <lineage>
        <taxon>Bacteria</taxon>
        <taxon>Bacillati</taxon>
        <taxon>Bacillota</taxon>
        <taxon>Clostridia</taxon>
        <taxon>Eubacteriales</taxon>
        <taxon>Eubacteriaceae</taxon>
        <taxon>Alkalibaculum</taxon>
    </lineage>
</organism>
<dbReference type="Proteomes" id="UP000440004">
    <property type="component" value="Unassembled WGS sequence"/>
</dbReference>
<evidence type="ECO:0000313" key="2">
    <source>
        <dbReference type="Proteomes" id="UP000440004"/>
    </source>
</evidence>
<dbReference type="InterPro" id="IPR036614">
    <property type="entry name" value="RusA-like_sf"/>
</dbReference>
<sequence length="125" mass="14509">MSNKEVDISVYKFKIDDIPKSLNHYAGRANSWEYREDKKNWTALVYYNCIGKRPKNPITKALVTITYFFPTQSRRDPDNYSGKMIMDGLVTAGVLEDDSFGCIELRLRGEYDKVEPRTEIVVEVM</sequence>
<dbReference type="AlphaFoldDB" id="A0A6A7KA57"/>
<dbReference type="EMBL" id="WHNX01000015">
    <property type="protein sequence ID" value="MPW26245.1"/>
    <property type="molecule type" value="Genomic_DNA"/>
</dbReference>
<evidence type="ECO:0000313" key="1">
    <source>
        <dbReference type="EMBL" id="MPW26245.1"/>
    </source>
</evidence>
<protein>
    <submittedName>
        <fullName evidence="1">Uncharacterized protein</fullName>
    </submittedName>
</protein>
<dbReference type="SUPFAM" id="SSF103084">
    <property type="entry name" value="Holliday junction resolvase RusA"/>
    <property type="match status" value="1"/>
</dbReference>
<gene>
    <name evidence="1" type="ORF">GC105_10640</name>
</gene>
<dbReference type="GO" id="GO:0000287">
    <property type="term" value="F:magnesium ion binding"/>
    <property type="evidence" value="ECO:0007669"/>
    <property type="project" value="InterPro"/>
</dbReference>
<dbReference type="GO" id="GO:0006281">
    <property type="term" value="P:DNA repair"/>
    <property type="evidence" value="ECO:0007669"/>
    <property type="project" value="InterPro"/>
</dbReference>
<keyword evidence="2" id="KW-1185">Reference proteome</keyword>
<reference evidence="1 2" key="1">
    <citation type="submission" date="2019-10" db="EMBL/GenBank/DDBJ databases">
        <title>Alkalibaculum tamaniensis sp.nov., a new alkaliphilic acetogen, isolated on methoxylated aromatics from a mud volcano.</title>
        <authorList>
            <person name="Khomyakova M.A."/>
            <person name="Merkel A.Y."/>
            <person name="Bonch-Osmolovskaya E.A."/>
            <person name="Slobodkin A.I."/>
        </authorList>
    </citation>
    <scope>NUCLEOTIDE SEQUENCE [LARGE SCALE GENOMIC DNA]</scope>
    <source>
        <strain evidence="1 2">M08DMB</strain>
    </source>
</reference>